<keyword evidence="4" id="KW-1185">Reference proteome</keyword>
<accession>A0A923LCN8</accession>
<comment type="caution">
    <text evidence="3">The sequence shown here is derived from an EMBL/GenBank/DDBJ whole genome shotgun (WGS) entry which is preliminary data.</text>
</comment>
<proteinExistence type="predicted"/>
<feature type="transmembrane region" description="Helical" evidence="1">
    <location>
        <begin position="75"/>
        <end position="95"/>
    </location>
</feature>
<feature type="transmembrane region" description="Helical" evidence="1">
    <location>
        <begin position="291"/>
        <end position="310"/>
    </location>
</feature>
<gene>
    <name evidence="3" type="ORF">H8S44_08700</name>
</gene>
<dbReference type="Proteomes" id="UP000649345">
    <property type="component" value="Unassembled WGS sequence"/>
</dbReference>
<keyword evidence="1" id="KW-1133">Transmembrane helix</keyword>
<keyword evidence="1" id="KW-0812">Transmembrane</keyword>
<dbReference type="EMBL" id="JACOOR010000004">
    <property type="protein sequence ID" value="MBC5659848.1"/>
    <property type="molecule type" value="Genomic_DNA"/>
</dbReference>
<dbReference type="InterPro" id="IPR011642">
    <property type="entry name" value="Gate_dom"/>
</dbReference>
<reference evidence="3" key="1">
    <citation type="submission" date="2020-08" db="EMBL/GenBank/DDBJ databases">
        <title>Genome public.</title>
        <authorList>
            <person name="Liu C."/>
            <person name="Sun Q."/>
        </authorList>
    </citation>
    <scope>NUCLEOTIDE SEQUENCE</scope>
    <source>
        <strain evidence="3">NSJ-68</strain>
    </source>
</reference>
<protein>
    <submittedName>
        <fullName evidence="3">Transporter</fullName>
    </submittedName>
</protein>
<evidence type="ECO:0000313" key="3">
    <source>
        <dbReference type="EMBL" id="MBC5659848.1"/>
    </source>
</evidence>
<evidence type="ECO:0000256" key="1">
    <source>
        <dbReference type="SAM" id="Phobius"/>
    </source>
</evidence>
<organism evidence="3 4">
    <name type="scientific">Anaerosacchariphilus hominis</name>
    <dbReference type="NCBI Taxonomy" id="2763017"/>
    <lineage>
        <taxon>Bacteria</taxon>
        <taxon>Bacillati</taxon>
        <taxon>Bacillota</taxon>
        <taxon>Clostridia</taxon>
        <taxon>Lachnospirales</taxon>
        <taxon>Lachnospiraceae</taxon>
        <taxon>Anaerosacchariphilus</taxon>
    </lineage>
</organism>
<feature type="domain" description="Nucleoside transporter/FeoB GTPase Gate" evidence="2">
    <location>
        <begin position="38"/>
        <end position="103"/>
    </location>
</feature>
<name>A0A923LCN8_9FIRM</name>
<dbReference type="Pfam" id="PF07670">
    <property type="entry name" value="Gate"/>
    <property type="match status" value="1"/>
</dbReference>
<evidence type="ECO:0000313" key="4">
    <source>
        <dbReference type="Proteomes" id="UP000649345"/>
    </source>
</evidence>
<dbReference type="RefSeq" id="WP_186872147.1">
    <property type="nucleotide sequence ID" value="NZ_JACOOR010000004.1"/>
</dbReference>
<evidence type="ECO:0000259" key="2">
    <source>
        <dbReference type="Pfam" id="PF07670"/>
    </source>
</evidence>
<feature type="transmembrane region" description="Helical" evidence="1">
    <location>
        <begin position="43"/>
        <end position="63"/>
    </location>
</feature>
<dbReference type="AlphaFoldDB" id="A0A923LCN8"/>
<feature type="transmembrane region" description="Helical" evidence="1">
    <location>
        <begin position="143"/>
        <end position="162"/>
    </location>
</feature>
<sequence length="313" mass="33189">MKKKYVYLFLTAVLFLYLLCRPGQASGAAAAGILLWFRSLLPVLLPFFILSGLLTALDGTASLTRLIYPVLRRCFGCSPEGCFCLVAGFLCGYPVGARTAGDLVRNRKISREEGQYLLSFCNNASPAFLTGYCLTDCLKLPKLVPLSLGLIYGVPLLYGMIVRKGRMFPILSAEKKTSGSQISFKIVDACIMDGLESILKLGGYVILFSMLAQLLKELPLPSPVLTCIGTGLLEITNGIADTAVCPGLSGNTAWSLAMAFAAFGGLSGTAQTESMIQGSGLSTGAYLKAKAGTSLIVFLLCGLLCLYSASSGF</sequence>
<keyword evidence="1" id="KW-0472">Membrane</keyword>